<protein>
    <submittedName>
        <fullName evidence="4">Gliding motility-associated C-terminal domain-containing protein</fullName>
    </submittedName>
    <submittedName>
        <fullName evidence="3">T9SS type B sorting domain-containing protein</fullName>
    </submittedName>
</protein>
<dbReference type="InterPro" id="IPR044023">
    <property type="entry name" value="Ig_7"/>
</dbReference>
<feature type="domain" description="Ig-like" evidence="2">
    <location>
        <begin position="707"/>
        <end position="778"/>
    </location>
</feature>
<dbReference type="Pfam" id="PF19081">
    <property type="entry name" value="Ig_7"/>
    <property type="match status" value="5"/>
</dbReference>
<evidence type="ECO:0000313" key="6">
    <source>
        <dbReference type="Proteomes" id="UP000468990"/>
    </source>
</evidence>
<dbReference type="OrthoDB" id="1652165at2"/>
<dbReference type="Proteomes" id="UP000317289">
    <property type="component" value="Unassembled WGS sequence"/>
</dbReference>
<feature type="domain" description="Ig-like" evidence="2">
    <location>
        <begin position="782"/>
        <end position="854"/>
    </location>
</feature>
<reference evidence="3 6" key="2">
    <citation type="submission" date="2019-11" db="EMBL/GenBank/DDBJ databases">
        <title>Flavobacterium resistens genome.</title>
        <authorList>
            <person name="Wilson V.M."/>
            <person name="Newman J.D."/>
        </authorList>
    </citation>
    <scope>NUCLEOTIDE SEQUENCE [LARGE SCALE GENOMIC DNA]</scope>
    <source>
        <strain evidence="3 6">DSM 19382</strain>
    </source>
</reference>
<feature type="domain" description="Ig-like" evidence="2">
    <location>
        <begin position="632"/>
        <end position="702"/>
    </location>
</feature>
<reference evidence="4 5" key="1">
    <citation type="submission" date="2017-05" db="EMBL/GenBank/DDBJ databases">
        <authorList>
            <person name="Varghese N."/>
            <person name="Submissions S."/>
        </authorList>
    </citation>
    <scope>NUCLEOTIDE SEQUENCE [LARGE SCALE GENOMIC DNA]</scope>
    <source>
        <strain evidence="4 5">DSM 19382</strain>
    </source>
</reference>
<dbReference type="AlphaFoldDB" id="A0A521DUC6"/>
<evidence type="ECO:0000256" key="1">
    <source>
        <dbReference type="SAM" id="SignalP"/>
    </source>
</evidence>
<keyword evidence="1" id="KW-0732">Signal</keyword>
<dbReference type="Proteomes" id="UP000468990">
    <property type="component" value="Unassembled WGS sequence"/>
</dbReference>
<proteinExistence type="predicted"/>
<gene>
    <name evidence="3" type="ORF">GJU42_09565</name>
    <name evidence="4" type="ORF">SAMN06265349_103546</name>
</gene>
<name>A0A521DUC6_9FLAO</name>
<feature type="signal peptide" evidence="1">
    <location>
        <begin position="1"/>
        <end position="24"/>
    </location>
</feature>
<feature type="chain" id="PRO_5043205837" evidence="1">
    <location>
        <begin position="25"/>
        <end position="1103"/>
    </location>
</feature>
<accession>A0A521DUC6</accession>
<dbReference type="NCBIfam" id="TIGR04131">
    <property type="entry name" value="Bac_Flav_CTERM"/>
    <property type="match status" value="1"/>
</dbReference>
<organism evidence="4 5">
    <name type="scientific">Flavobacterium resistens</name>
    <dbReference type="NCBI Taxonomy" id="443612"/>
    <lineage>
        <taxon>Bacteria</taxon>
        <taxon>Pseudomonadati</taxon>
        <taxon>Bacteroidota</taxon>
        <taxon>Flavobacteriia</taxon>
        <taxon>Flavobacteriales</taxon>
        <taxon>Flavobacteriaceae</taxon>
        <taxon>Flavobacterium</taxon>
    </lineage>
</organism>
<evidence type="ECO:0000313" key="4">
    <source>
        <dbReference type="EMBL" id="SMO74721.1"/>
    </source>
</evidence>
<dbReference type="InterPro" id="IPR026341">
    <property type="entry name" value="T9SS_type_B"/>
</dbReference>
<keyword evidence="6" id="KW-1185">Reference proteome</keyword>
<dbReference type="EMBL" id="FXTA01000003">
    <property type="protein sequence ID" value="SMO74721.1"/>
    <property type="molecule type" value="Genomic_DNA"/>
</dbReference>
<dbReference type="Pfam" id="PF13585">
    <property type="entry name" value="CHU_C"/>
    <property type="match status" value="1"/>
</dbReference>
<dbReference type="RefSeq" id="WP_142451190.1">
    <property type="nucleotide sequence ID" value="NZ_FXTA01000003.1"/>
</dbReference>
<feature type="domain" description="Ig-like" evidence="2">
    <location>
        <begin position="555"/>
        <end position="626"/>
    </location>
</feature>
<evidence type="ECO:0000313" key="5">
    <source>
        <dbReference type="Proteomes" id="UP000317289"/>
    </source>
</evidence>
<evidence type="ECO:0000313" key="3">
    <source>
        <dbReference type="EMBL" id="MRX68204.1"/>
    </source>
</evidence>
<dbReference type="EMBL" id="WKKG01000004">
    <property type="protein sequence ID" value="MRX68204.1"/>
    <property type="molecule type" value="Genomic_DNA"/>
</dbReference>
<evidence type="ECO:0000259" key="2">
    <source>
        <dbReference type="Pfam" id="PF19081"/>
    </source>
</evidence>
<sequence>MQNKSTLFRFFILFILLFSATVQAQNFKWVRQIKGITYDYSDFANEMELDQDGNTYVFGETESFLFDLDPTVSGVEIINNSHIQNFRSLYLIKLDKDGNYLWGKMLGNYKRGGEYTYGMKIDKDGNLNLFATISELNTSQNIIDSFITIMKLKPNGDLISTQKIPRNFSGGASINPYSFDIDNQNNIFVTGYFIGSIILDPSNPSVNLTATGIDNFILKISNSGKFEWIKAFDNPSGSIGYSKVIVREDGNLNLLNGESLYKINSADNSIMWKKDFIDQGTDTFSVTKNNIVLVNHKNDISAIVDVDPSPTSTVNVFNNHFIIFLDLEGNFQTVKKYTKPTNGNIQFYSLAEDNKGNFIFVGSFKDKVNFDPLNSNLTLTSISDYGEGFYLKLDANKNFVDAFKLGHEQPQLSPYNNCYLFQMKRIKLLGDDNYIVGDFMWTCDFDPSLTQQHTLGTVNAGTINRDGFVLKLGSCQSSKPNGDENQYFCAASNTIANLLPNSANIKWYSSLNSTTPLLKTDPLVDGQTYYATQQSENCPESTERLAVLVHVVSKPLMPTIINSSFCKKENPTLDNIQMSGQNIKWYDLATNGNILPNTTLLEDNKTYYASQTVGCESDRTPVLVRIYDNPSPTGIKDQQFCIQQNATLSNINVTGQNIKWYDALTAGTLLPTTTALQNGITYYASQTLNGCESERIPFAITIQNTLAPAANANQSFCTNQNPTISSIQITGTSVKWYDALTNGSLLTGTTNLVNGKTYYASQTINNCEGPRFGITVSVVNTPSAPTANATQSFCKNENATLNTIQISGQNIKWFDTAMSASTLPSTTLLENNRTYYASQTVGCESDRTPVLVHVYDTTLPTGNNSQLFCIDENATIANLAVTGTNIKWYDLATNGTILPNTTLLQNKIYYATQTLNNCESERFAVIVKIQDTQNPIADSPQTFCIQQKAKISDINISGENIKWFESPTSTISLSESTLLENGITYYASETINNCESERISVAINILEATAGNCINLVEELPFPKFFTPNGDGYNDYWTIDFEYLAPNTGIKIFNRYGKFIKELNNNGFWDGNYLGQQQPASDYWFIVTRLNGKEFKGHFSLKR</sequence>
<dbReference type="SUPFAM" id="SSF63829">
    <property type="entry name" value="Calcium-dependent phosphotriesterase"/>
    <property type="match status" value="1"/>
</dbReference>
<feature type="domain" description="Ig-like" evidence="2">
    <location>
        <begin position="860"/>
        <end position="929"/>
    </location>
</feature>